<dbReference type="NCBIfam" id="NF007936">
    <property type="entry name" value="PRK10653.1"/>
    <property type="match status" value="1"/>
</dbReference>
<evidence type="ECO:0000256" key="1">
    <source>
        <dbReference type="ARBA" id="ARBA00004418"/>
    </source>
</evidence>
<organism evidence="10 11">
    <name type="scientific">Desulfosporosinus metallidurans</name>
    <dbReference type="NCBI Taxonomy" id="1888891"/>
    <lineage>
        <taxon>Bacteria</taxon>
        <taxon>Bacillati</taxon>
        <taxon>Bacillota</taxon>
        <taxon>Clostridia</taxon>
        <taxon>Eubacteriales</taxon>
        <taxon>Desulfitobacteriaceae</taxon>
        <taxon>Desulfosporosinus</taxon>
    </lineage>
</organism>
<dbReference type="AlphaFoldDB" id="A0A1Q8QH88"/>
<dbReference type="SUPFAM" id="SSF53822">
    <property type="entry name" value="Periplasmic binding protein-like I"/>
    <property type="match status" value="1"/>
</dbReference>
<protein>
    <recommendedName>
        <fullName evidence="8">Ribose import binding protein RbsB</fullName>
    </recommendedName>
</protein>
<evidence type="ECO:0000256" key="7">
    <source>
        <dbReference type="ARBA" id="ARBA00062239"/>
    </source>
</evidence>
<reference evidence="10 11" key="1">
    <citation type="submission" date="2016-09" db="EMBL/GenBank/DDBJ databases">
        <title>Complete genome of Desulfosporosinus sp. OL.</title>
        <authorList>
            <person name="Mardanov A."/>
            <person name="Beletsky A."/>
            <person name="Panova A."/>
            <person name="Karnachuk O."/>
            <person name="Ravin N."/>
        </authorList>
    </citation>
    <scope>NUCLEOTIDE SEQUENCE [LARGE SCALE GENOMIC DNA]</scope>
    <source>
        <strain evidence="10 11">OL</strain>
    </source>
</reference>
<feature type="domain" description="Periplasmic binding protein" evidence="9">
    <location>
        <begin position="54"/>
        <end position="307"/>
    </location>
</feature>
<dbReference type="STRING" id="1888891.DSOL_4873"/>
<accession>A0A1Q8QH88</accession>
<dbReference type="InterPro" id="IPR025997">
    <property type="entry name" value="SBP_2_dom"/>
</dbReference>
<evidence type="ECO:0000256" key="3">
    <source>
        <dbReference type="ARBA" id="ARBA00022448"/>
    </source>
</evidence>
<name>A0A1Q8QH88_9FIRM</name>
<comment type="similarity">
    <text evidence="2">Belongs to the bacterial solute-binding protein 2 family.</text>
</comment>
<comment type="subunit">
    <text evidence="7">The complex is composed of an ATP-binding protein (RbsA), two transmembrane proteins (RbsC) and a solute-binding protein (RbsB).</text>
</comment>
<dbReference type="Pfam" id="PF13407">
    <property type="entry name" value="Peripla_BP_4"/>
    <property type="match status" value="1"/>
</dbReference>
<keyword evidence="5" id="KW-0732">Signal</keyword>
<dbReference type="GO" id="GO:0042597">
    <property type="term" value="C:periplasmic space"/>
    <property type="evidence" value="ECO:0007669"/>
    <property type="project" value="UniProtKB-SubCell"/>
</dbReference>
<keyword evidence="11" id="KW-1185">Reference proteome</keyword>
<keyword evidence="6" id="KW-0574">Periplasm</keyword>
<keyword evidence="4" id="KW-0762">Sugar transport</keyword>
<dbReference type="GO" id="GO:0030246">
    <property type="term" value="F:carbohydrate binding"/>
    <property type="evidence" value="ECO:0007669"/>
    <property type="project" value="UniProtKB-ARBA"/>
</dbReference>
<gene>
    <name evidence="10" type="ORF">DSOL_4873</name>
</gene>
<dbReference type="Proteomes" id="UP000186102">
    <property type="component" value="Unassembled WGS sequence"/>
</dbReference>
<dbReference type="CDD" id="cd06323">
    <property type="entry name" value="PBP1_ribose_binding"/>
    <property type="match status" value="1"/>
</dbReference>
<evidence type="ECO:0000256" key="8">
    <source>
        <dbReference type="ARBA" id="ARBA00068827"/>
    </source>
</evidence>
<evidence type="ECO:0000256" key="6">
    <source>
        <dbReference type="ARBA" id="ARBA00022764"/>
    </source>
</evidence>
<dbReference type="PROSITE" id="PS51257">
    <property type="entry name" value="PROKAR_LIPOPROTEIN"/>
    <property type="match status" value="1"/>
</dbReference>
<dbReference type="Gene3D" id="3.40.50.2300">
    <property type="match status" value="2"/>
</dbReference>
<comment type="subcellular location">
    <subcellularLocation>
        <location evidence="1">Periplasm</location>
    </subcellularLocation>
</comment>
<keyword evidence="3" id="KW-0813">Transport</keyword>
<comment type="caution">
    <text evidence="10">The sequence shown here is derived from an EMBL/GenBank/DDBJ whole genome shotgun (WGS) entry which is preliminary data.</text>
</comment>
<sequence>MPPYKEGRERMKRKHSVWMMILVALMAVSLIGCGTTQSNLENKDTAKPAGKITIGFSVSTLNNPFFVTLKDGADKAAKAAGADLVVVDAGDNTAKQISDIEDLIQKKVSVLLINPTDSAAVVSAVESANKANIPVITVDRASNGGKVVSHIASDNVKGGSMAADYILKTLGDKGNIVELQGIAGTSAARDRGQGFHNVVDGKAGVKVVASQPADFDRAKGLKVMENILQGNKNIQAVFAHNDEMALGALSAIQAAGKNNILVVGFDATDDAVKAVKDGKMAATVAQKPDLIGKTALETALKVAKGEKVAASIPVELQLITK</sequence>
<dbReference type="FunFam" id="3.40.50.2300:FF:000036">
    <property type="entry name" value="D-ribose ABC transporter substrate-binding protein"/>
    <property type="match status" value="1"/>
</dbReference>
<evidence type="ECO:0000313" key="10">
    <source>
        <dbReference type="EMBL" id="OLN26719.1"/>
    </source>
</evidence>
<evidence type="ECO:0000313" key="11">
    <source>
        <dbReference type="Proteomes" id="UP000186102"/>
    </source>
</evidence>
<evidence type="ECO:0000256" key="5">
    <source>
        <dbReference type="ARBA" id="ARBA00022729"/>
    </source>
</evidence>
<dbReference type="InterPro" id="IPR028082">
    <property type="entry name" value="Peripla_BP_I"/>
</dbReference>
<evidence type="ECO:0000256" key="2">
    <source>
        <dbReference type="ARBA" id="ARBA00007639"/>
    </source>
</evidence>
<dbReference type="EMBL" id="MLBF01000071">
    <property type="protein sequence ID" value="OLN26719.1"/>
    <property type="molecule type" value="Genomic_DNA"/>
</dbReference>
<evidence type="ECO:0000259" key="9">
    <source>
        <dbReference type="Pfam" id="PF13407"/>
    </source>
</evidence>
<dbReference type="PANTHER" id="PTHR46847:SF1">
    <property type="entry name" value="D-ALLOSE-BINDING PERIPLASMIC PROTEIN-RELATED"/>
    <property type="match status" value="1"/>
</dbReference>
<dbReference type="PANTHER" id="PTHR46847">
    <property type="entry name" value="D-ALLOSE-BINDING PERIPLASMIC PROTEIN-RELATED"/>
    <property type="match status" value="1"/>
</dbReference>
<evidence type="ECO:0000256" key="4">
    <source>
        <dbReference type="ARBA" id="ARBA00022597"/>
    </source>
</evidence>
<proteinExistence type="inferred from homology"/>